<feature type="region of interest" description="Disordered" evidence="2">
    <location>
        <begin position="326"/>
        <end position="345"/>
    </location>
</feature>
<evidence type="ECO:0000256" key="2">
    <source>
        <dbReference type="SAM" id="MobiDB-lite"/>
    </source>
</evidence>
<reference evidence="3 4" key="1">
    <citation type="submission" date="2016-10" db="EMBL/GenBank/DDBJ databases">
        <authorList>
            <person name="Varghese N."/>
            <person name="Submissions S."/>
        </authorList>
    </citation>
    <scope>NUCLEOTIDE SEQUENCE [LARGE SCALE GENOMIC DNA]</scope>
    <source>
        <strain evidence="3 4">CIP 109853</strain>
    </source>
</reference>
<protein>
    <submittedName>
        <fullName evidence="3">Uncharacterized protein YPO0396</fullName>
    </submittedName>
</protein>
<gene>
    <name evidence="3" type="ORF">SAMN05216600_101183</name>
</gene>
<dbReference type="Pfam" id="PF13558">
    <property type="entry name" value="SbcC_Walker_B"/>
    <property type="match status" value="1"/>
</dbReference>
<proteinExistence type="predicted"/>
<evidence type="ECO:0000313" key="4">
    <source>
        <dbReference type="Proteomes" id="UP000198512"/>
    </source>
</evidence>
<dbReference type="SUPFAM" id="SSF52540">
    <property type="entry name" value="P-loop containing nucleoside triphosphate hydrolases"/>
    <property type="match status" value="1"/>
</dbReference>
<feature type="coiled-coil region" evidence="1">
    <location>
        <begin position="685"/>
        <end position="764"/>
    </location>
</feature>
<evidence type="ECO:0000313" key="3">
    <source>
        <dbReference type="EMBL" id="SEP64183.1"/>
    </source>
</evidence>
<name>A0ABY1B0N0_9PSED</name>
<feature type="coiled-coil region" evidence="1">
    <location>
        <begin position="633"/>
        <end position="660"/>
    </location>
</feature>
<dbReference type="Proteomes" id="UP000198512">
    <property type="component" value="Unassembled WGS sequence"/>
</dbReference>
<comment type="caution">
    <text evidence="3">The sequence shown here is derived from an EMBL/GenBank/DDBJ whole genome shotgun (WGS) entry which is preliminary data.</text>
</comment>
<keyword evidence="1" id="KW-0175">Coiled coil</keyword>
<accession>A0ABY1B0N0</accession>
<feature type="compositionally biased region" description="Basic and acidic residues" evidence="2">
    <location>
        <begin position="414"/>
        <end position="426"/>
    </location>
</feature>
<feature type="region of interest" description="Disordered" evidence="2">
    <location>
        <begin position="414"/>
        <end position="433"/>
    </location>
</feature>
<dbReference type="Pfam" id="PF13555">
    <property type="entry name" value="AAA_29"/>
    <property type="match status" value="1"/>
</dbReference>
<organism evidence="3 4">
    <name type="scientific">Pseudomonas cuatrocienegasensis</name>
    <dbReference type="NCBI Taxonomy" id="543360"/>
    <lineage>
        <taxon>Bacteria</taxon>
        <taxon>Pseudomonadati</taxon>
        <taxon>Pseudomonadota</taxon>
        <taxon>Gammaproteobacteria</taxon>
        <taxon>Pseudomonadales</taxon>
        <taxon>Pseudomonadaceae</taxon>
        <taxon>Pseudomonas</taxon>
    </lineage>
</organism>
<dbReference type="Gene3D" id="3.40.50.300">
    <property type="entry name" value="P-loop containing nucleotide triphosphate hydrolases"/>
    <property type="match status" value="1"/>
</dbReference>
<dbReference type="EMBL" id="FOFP01000001">
    <property type="protein sequence ID" value="SEP64183.1"/>
    <property type="molecule type" value="Genomic_DNA"/>
</dbReference>
<evidence type="ECO:0000256" key="1">
    <source>
        <dbReference type="SAM" id="Coils"/>
    </source>
</evidence>
<dbReference type="PANTHER" id="PTHR18937">
    <property type="entry name" value="STRUCTURAL MAINTENANCE OF CHROMOSOMES SMC FAMILY MEMBER"/>
    <property type="match status" value="1"/>
</dbReference>
<dbReference type="RefSeq" id="WP_069516992.1">
    <property type="nucleotide sequence ID" value="NZ_FOFP01000001.1"/>
</dbReference>
<sequence length="1127" mass="129526">MNTPQNLQLLDFASSDERAGFRLHSFEVYNWGTFHQRVWRLPAGGDNTLLTGDIGSGKSTLVDAVTTLLVPAHKIAYNKAAGAEAKERSLRSYVLGHYKSERSDSGLSAKPVALRDHNSYSVILGHFYNEGFDQHITLAQVFWLTESRGQPARFYLVADCALSITEHFANFGSDLNALRKRLRERPNVTLEESFPAYGAAFRRRFGIDNEQALELFAQTVSMKSVGNLTDFVREHMLEELPMQARIGALISHFDDLNRAHEAVLKAKDQIARLRPLSEDCQRHASVVGEAEHLTACREALSPWFAQLKGELLGKRLHNLEQDAARLSEQRRSLSERREQGQARRDELNRAIAQNGGDRLAAIKTEIHTKSAEQQRRKGRAEQYDALARALELPQALSAEPFLANLQALAGTREDSLQARDQAKNSETESSVQFHSLRQQHQELLEELESLRGRRSNIPARMLEIRQRLCAALGLNEDDLPFAGELIQVHEDARDWQGVAERLLHNFGLSLLVPDSHYAQVAQWVEDTHLGQRLVYFRVRQRRAQGLPELHPDSLVRKLAVRPDSAFYDWLEGELARRFDYACCASLEQFRREDKAVSRNGQIKAGQERHEKDDRSRLDDRSRYVLGWSNQDKIAALEKQADDLQHRLQGIGAEIARLQSEQKALDSRIGNLDKLSTFQHFQELDWRPLLLEIERLEQERRQLEAESDTLRALQQQLRALESELRQWLEQYDEKNRELARCEQKRETAQTQLDECQQRLDAAELSQHTLFTQLESLRDAALGEHTLTVEACDNRETEMRKWLQARYDAEDKKLKRLVEKITQAMSDYRNAYPMETREVDASVAAAGDYRAMLDSLEQDGLPQYEQRFKALLNENTIREVANFQNQLGREQHDIRERIDSINLSLREIDYNPGRLIQLEAENSSDPEINEFRNNLRACTEGSLSGSEDEQYAESKFLEVRRIIERFRGREGSSDLDKRWTAKVCDVRNWFVFSASERWREDNSEHEHYSDSGGKSGGQKEKLAYTVLAASLAYQFGLEWGATRSRSFRFVVIDEAFGRGSDESARYGLELFKKLNLQLLIVTPLQKIHIIEPYVASVGFVHNEQGRESMLRCLSIEAYRREKEERKSEN</sequence>
<dbReference type="InterPro" id="IPR027417">
    <property type="entry name" value="P-loop_NTPase"/>
</dbReference>
<keyword evidence="4" id="KW-1185">Reference proteome</keyword>